<gene>
    <name evidence="1" type="ORF">LCGC14_0719400</name>
</gene>
<comment type="caution">
    <text evidence="1">The sequence shown here is derived from an EMBL/GenBank/DDBJ whole genome shotgun (WGS) entry which is preliminary data.</text>
</comment>
<dbReference type="EMBL" id="LAZR01001622">
    <property type="protein sequence ID" value="KKN41828.1"/>
    <property type="molecule type" value="Genomic_DNA"/>
</dbReference>
<name>A0A0F9TKA7_9ZZZZ</name>
<organism evidence="1">
    <name type="scientific">marine sediment metagenome</name>
    <dbReference type="NCBI Taxonomy" id="412755"/>
    <lineage>
        <taxon>unclassified sequences</taxon>
        <taxon>metagenomes</taxon>
        <taxon>ecological metagenomes</taxon>
    </lineage>
</organism>
<proteinExistence type="predicted"/>
<protein>
    <submittedName>
        <fullName evidence="1">Uncharacterized protein</fullName>
    </submittedName>
</protein>
<evidence type="ECO:0000313" key="1">
    <source>
        <dbReference type="EMBL" id="KKN41828.1"/>
    </source>
</evidence>
<sequence length="192" mass="21798">MADSLPTGHKLGIYPFNTYSSGFAFSQRPDSRGNLPYLSFFPSPENALADQVFFLGKEDFNNFGDSYIKILGGLLVDYQTFVIEEIDDSGKTVKYLIAFNIFGALALETDIENNIGLYVPRPQTFGYVSAPSVTSFDNSLYNKADPNSIVNILKEFYENNNLIGYQRIGDRRKELEAWIRICNSIMFIRNMF</sequence>
<dbReference type="AlphaFoldDB" id="A0A0F9TKA7"/>
<accession>A0A0F9TKA7</accession>
<reference evidence="1" key="1">
    <citation type="journal article" date="2015" name="Nature">
        <title>Complex archaea that bridge the gap between prokaryotes and eukaryotes.</title>
        <authorList>
            <person name="Spang A."/>
            <person name="Saw J.H."/>
            <person name="Jorgensen S.L."/>
            <person name="Zaremba-Niedzwiedzka K."/>
            <person name="Martijn J."/>
            <person name="Lind A.E."/>
            <person name="van Eijk R."/>
            <person name="Schleper C."/>
            <person name="Guy L."/>
            <person name="Ettema T.J."/>
        </authorList>
    </citation>
    <scope>NUCLEOTIDE SEQUENCE</scope>
</reference>